<name>I2F8Q9_9BACT</name>
<feature type="transmembrane region" description="Helical" evidence="1">
    <location>
        <begin position="345"/>
        <end position="367"/>
    </location>
</feature>
<evidence type="ECO:0000259" key="2">
    <source>
        <dbReference type="Pfam" id="PF00535"/>
    </source>
</evidence>
<sequence length="385" mass="43115" precursor="true">MGFLQSQSISISVFLGIMLVITLSNLFVIKRMSRLKKAIPGPMVSILIPARNEEKNIFACVTSLLNQDYSNIEVIVLEDCSSDRTMEILQSLAKNSDNLRIIKGKALPKGWLGKHWACNQLSMEAKGEILFFTDADTVHSPSTVSFAVKAMQIEDLDLLSAVVKERTDTLGELLTVPFMVHSILSIFPLALAYRTKFQALSVTCGQFMMFRKKSYCSIGGHESVRDHGVDDLSLGKLIKKAGMKWRLYNASDLVECKMYESFKDACVGFLKNYFALFEYRLIPAIFVWTWILTINLFPLVMLILFISGAVTSPTIGISSTVSVLFSIIFWFLASAKFGLSPLVVVLYPLIATISSIIGYLSIIFHFFGCTKWKGRALVKKKSRFI</sequence>
<keyword evidence="3" id="KW-0808">Transferase</keyword>
<dbReference type="GeneID" id="87108411"/>
<keyword evidence="1" id="KW-1133">Transmembrane helix</keyword>
<dbReference type="STRING" id="660470.Theba_2714"/>
<protein>
    <submittedName>
        <fullName evidence="3">Glycosyl transferase</fullName>
    </submittedName>
</protein>
<gene>
    <name evidence="3" type="ORF">Theba_2714</name>
</gene>
<dbReference type="eggNOG" id="COG1215">
    <property type="taxonomic scope" value="Bacteria"/>
</dbReference>
<dbReference type="EMBL" id="CP003532">
    <property type="protein sequence ID" value="AFK08312.1"/>
    <property type="molecule type" value="Genomic_DNA"/>
</dbReference>
<dbReference type="Pfam" id="PF00535">
    <property type="entry name" value="Glycos_transf_2"/>
    <property type="match status" value="1"/>
</dbReference>
<reference evidence="3 4" key="1">
    <citation type="journal article" date="2012" name="Genome Biol. Evol.">
        <title>Genome Sequence of the Mesophilic Thermotogales Bacterium Mesotoga prima MesG1.Ag.4.2 Reveals the Largest Thermotogales Genome To Date.</title>
        <authorList>
            <person name="Zhaxybayeva O."/>
            <person name="Swithers K.S."/>
            <person name="Foght J."/>
            <person name="Green A.G."/>
            <person name="Bruce D."/>
            <person name="Detter C."/>
            <person name="Han S."/>
            <person name="Teshima H."/>
            <person name="Han J."/>
            <person name="Woyke T."/>
            <person name="Pitluck S."/>
            <person name="Nolan M."/>
            <person name="Ivanova N."/>
            <person name="Pati A."/>
            <person name="Land M.L."/>
            <person name="Dlutek M."/>
            <person name="Doolittle W.F."/>
            <person name="Noll K.M."/>
            <person name="Nesbo C.L."/>
        </authorList>
    </citation>
    <scope>NUCLEOTIDE SEQUENCE [LARGE SCALE GENOMIC DNA]</scope>
    <source>
        <strain evidence="4">mesG1.Ag.4.2</strain>
    </source>
</reference>
<keyword evidence="4" id="KW-1185">Reference proteome</keyword>
<feature type="domain" description="Glycosyltransferase 2-like" evidence="2">
    <location>
        <begin position="45"/>
        <end position="215"/>
    </location>
</feature>
<dbReference type="InterPro" id="IPR001173">
    <property type="entry name" value="Glyco_trans_2-like"/>
</dbReference>
<dbReference type="PANTHER" id="PTHR43646:SF3">
    <property type="entry name" value="SLR1566 PROTEIN"/>
    <property type="match status" value="1"/>
</dbReference>
<feature type="transmembrane region" description="Helical" evidence="1">
    <location>
        <begin position="313"/>
        <end position="333"/>
    </location>
</feature>
<evidence type="ECO:0000313" key="3">
    <source>
        <dbReference type="EMBL" id="AFK08312.1"/>
    </source>
</evidence>
<keyword evidence="1" id="KW-0812">Transmembrane</keyword>
<dbReference type="KEGG" id="mpg:Theba_2714"/>
<dbReference type="Proteomes" id="UP000002881">
    <property type="component" value="Chromosome"/>
</dbReference>
<evidence type="ECO:0000256" key="1">
    <source>
        <dbReference type="SAM" id="Phobius"/>
    </source>
</evidence>
<feature type="transmembrane region" description="Helical" evidence="1">
    <location>
        <begin position="281"/>
        <end position="306"/>
    </location>
</feature>
<feature type="transmembrane region" description="Helical" evidence="1">
    <location>
        <begin position="173"/>
        <end position="193"/>
    </location>
</feature>
<keyword evidence="1" id="KW-0472">Membrane</keyword>
<dbReference type="Gene3D" id="3.90.550.10">
    <property type="entry name" value="Spore Coat Polysaccharide Biosynthesis Protein SpsA, Chain A"/>
    <property type="match status" value="1"/>
</dbReference>
<dbReference type="PANTHER" id="PTHR43646">
    <property type="entry name" value="GLYCOSYLTRANSFERASE"/>
    <property type="match status" value="1"/>
</dbReference>
<dbReference type="AlphaFoldDB" id="I2F8Q9"/>
<proteinExistence type="predicted"/>
<dbReference type="GO" id="GO:0016740">
    <property type="term" value="F:transferase activity"/>
    <property type="evidence" value="ECO:0007669"/>
    <property type="project" value="UniProtKB-KW"/>
</dbReference>
<dbReference type="HOGENOM" id="CLU_038143_0_0_0"/>
<dbReference type="SUPFAM" id="SSF53448">
    <property type="entry name" value="Nucleotide-diphospho-sugar transferases"/>
    <property type="match status" value="1"/>
</dbReference>
<organism evidence="3 4">
    <name type="scientific">Mesotoga prima MesG1.Ag.4.2</name>
    <dbReference type="NCBI Taxonomy" id="660470"/>
    <lineage>
        <taxon>Bacteria</taxon>
        <taxon>Thermotogati</taxon>
        <taxon>Thermotogota</taxon>
        <taxon>Thermotogae</taxon>
        <taxon>Kosmotogales</taxon>
        <taxon>Kosmotogaceae</taxon>
        <taxon>Mesotoga</taxon>
    </lineage>
</organism>
<accession>I2F8Q9</accession>
<dbReference type="RefSeq" id="WP_014732005.1">
    <property type="nucleotide sequence ID" value="NC_017934.1"/>
</dbReference>
<feature type="transmembrane region" description="Helical" evidence="1">
    <location>
        <begin position="6"/>
        <end position="29"/>
    </location>
</feature>
<evidence type="ECO:0000313" key="4">
    <source>
        <dbReference type="Proteomes" id="UP000002881"/>
    </source>
</evidence>
<dbReference type="InterPro" id="IPR029044">
    <property type="entry name" value="Nucleotide-diphossugar_trans"/>
</dbReference>